<dbReference type="AlphaFoldDB" id="A0A6A4QU02"/>
<comment type="caution">
    <text evidence="1">The sequence shown here is derived from an EMBL/GenBank/DDBJ whole genome shotgun (WGS) entry which is preliminary data.</text>
</comment>
<gene>
    <name evidence="1" type="ORF">Lalb_Chr03g0027761</name>
</gene>
<reference evidence="2" key="1">
    <citation type="journal article" date="2020" name="Nat. Commun.">
        <title>Genome sequence of the cluster root forming white lupin.</title>
        <authorList>
            <person name="Hufnagel B."/>
            <person name="Marques A."/>
            <person name="Soriano A."/>
            <person name="Marques L."/>
            <person name="Divol F."/>
            <person name="Doumas P."/>
            <person name="Sallet E."/>
            <person name="Mancinotti D."/>
            <person name="Carrere S."/>
            <person name="Marande W."/>
            <person name="Arribat S."/>
            <person name="Keller J."/>
            <person name="Huneau C."/>
            <person name="Blein T."/>
            <person name="Aime D."/>
            <person name="Laguerre M."/>
            <person name="Taylor J."/>
            <person name="Schubert V."/>
            <person name="Nelson M."/>
            <person name="Geu-Flores F."/>
            <person name="Crespi M."/>
            <person name="Gallardo-Guerrero K."/>
            <person name="Delaux P.-M."/>
            <person name="Salse J."/>
            <person name="Berges H."/>
            <person name="Guyot R."/>
            <person name="Gouzy J."/>
            <person name="Peret B."/>
        </authorList>
    </citation>
    <scope>NUCLEOTIDE SEQUENCE [LARGE SCALE GENOMIC DNA]</scope>
    <source>
        <strain evidence="2">cv. Amiga</strain>
    </source>
</reference>
<dbReference type="EMBL" id="WOCE01000003">
    <property type="protein sequence ID" value="KAE9616716.1"/>
    <property type="molecule type" value="Genomic_DNA"/>
</dbReference>
<accession>A0A6A4QU02</accession>
<keyword evidence="2" id="KW-1185">Reference proteome</keyword>
<dbReference type="Proteomes" id="UP000447434">
    <property type="component" value="Chromosome 3"/>
</dbReference>
<organism evidence="1 2">
    <name type="scientific">Lupinus albus</name>
    <name type="common">White lupine</name>
    <name type="synonym">Lupinus termis</name>
    <dbReference type="NCBI Taxonomy" id="3870"/>
    <lineage>
        <taxon>Eukaryota</taxon>
        <taxon>Viridiplantae</taxon>
        <taxon>Streptophyta</taxon>
        <taxon>Embryophyta</taxon>
        <taxon>Tracheophyta</taxon>
        <taxon>Spermatophyta</taxon>
        <taxon>Magnoliopsida</taxon>
        <taxon>eudicotyledons</taxon>
        <taxon>Gunneridae</taxon>
        <taxon>Pentapetalae</taxon>
        <taxon>rosids</taxon>
        <taxon>fabids</taxon>
        <taxon>Fabales</taxon>
        <taxon>Fabaceae</taxon>
        <taxon>Papilionoideae</taxon>
        <taxon>50 kb inversion clade</taxon>
        <taxon>genistoids sensu lato</taxon>
        <taxon>core genistoids</taxon>
        <taxon>Genisteae</taxon>
        <taxon>Lupinus</taxon>
    </lineage>
</organism>
<proteinExistence type="predicted"/>
<name>A0A6A4QU02_LUPAL</name>
<evidence type="ECO:0000313" key="1">
    <source>
        <dbReference type="EMBL" id="KAE9616716.1"/>
    </source>
</evidence>
<evidence type="ECO:0000313" key="2">
    <source>
        <dbReference type="Proteomes" id="UP000447434"/>
    </source>
</evidence>
<protein>
    <submittedName>
        <fullName evidence="1">Uncharacterized protein</fullName>
    </submittedName>
</protein>
<sequence length="65" mass="7221">MEFLLDLKSSRGLCVGQGKNRVQGCAVEIKVLYILQICCCFLLTGVIRVHSSSKGIERTYSNVEL</sequence>